<proteinExistence type="predicted"/>
<keyword evidence="2" id="KW-1185">Reference proteome</keyword>
<organism evidence="1 2">
    <name type="scientific">Mytilus edulis</name>
    <name type="common">Blue mussel</name>
    <dbReference type="NCBI Taxonomy" id="6550"/>
    <lineage>
        <taxon>Eukaryota</taxon>
        <taxon>Metazoa</taxon>
        <taxon>Spiralia</taxon>
        <taxon>Lophotrochozoa</taxon>
        <taxon>Mollusca</taxon>
        <taxon>Bivalvia</taxon>
        <taxon>Autobranchia</taxon>
        <taxon>Pteriomorphia</taxon>
        <taxon>Mytilida</taxon>
        <taxon>Mytiloidea</taxon>
        <taxon>Mytilidae</taxon>
        <taxon>Mytilinae</taxon>
        <taxon>Mytilus</taxon>
    </lineage>
</organism>
<dbReference type="Gene3D" id="3.40.50.300">
    <property type="entry name" value="P-loop containing nucleotide triphosphate hydrolases"/>
    <property type="match status" value="1"/>
</dbReference>
<dbReference type="OrthoDB" id="10252328at2759"/>
<dbReference type="AlphaFoldDB" id="A0A8S3Q911"/>
<comment type="caution">
    <text evidence="1">The sequence shown here is derived from an EMBL/GenBank/DDBJ whole genome shotgun (WGS) entry which is preliminary data.</text>
</comment>
<name>A0A8S3Q911_MYTED</name>
<gene>
    <name evidence="1" type="ORF">MEDL_5808</name>
</gene>
<dbReference type="InterPro" id="IPR027417">
    <property type="entry name" value="P-loop_NTPase"/>
</dbReference>
<dbReference type="Proteomes" id="UP000683360">
    <property type="component" value="Unassembled WGS sequence"/>
</dbReference>
<dbReference type="EMBL" id="CAJPWZ010000332">
    <property type="protein sequence ID" value="CAG2190503.1"/>
    <property type="molecule type" value="Genomic_DNA"/>
</dbReference>
<evidence type="ECO:0000313" key="2">
    <source>
        <dbReference type="Proteomes" id="UP000683360"/>
    </source>
</evidence>
<accession>A0A8S3Q911</accession>
<protein>
    <submittedName>
        <fullName evidence="1">Uncharacterized protein</fullName>
    </submittedName>
</protein>
<evidence type="ECO:0000313" key="1">
    <source>
        <dbReference type="EMBL" id="CAG2190503.1"/>
    </source>
</evidence>
<sequence>MCAAFPLKCPETAQWPIRARGLCLDPSKYSCLKNDNANGYSENCTISDFLAPESIKKSETDQTQVSVHKREETSNAAIAGKTTRYCFRVMILGEPSIGKTCLMNRLLNKTIDNVKITNGIDIDRRTCQIDFQSGKWILSKCKYPLIKSFIYKHERETRKTNFQKHLHTILSDFEKRRHLRKPHFLSNTIPTENKEEFKLLRDDIFQEAKTLKNFESNPPSRWTDLETKLHRKRNLQVITYREARDLAAACSFPDIEELDTF</sequence>
<dbReference type="SUPFAM" id="SSF52540">
    <property type="entry name" value="P-loop containing nucleoside triphosphate hydrolases"/>
    <property type="match status" value="1"/>
</dbReference>
<reference evidence="1" key="1">
    <citation type="submission" date="2021-03" db="EMBL/GenBank/DDBJ databases">
        <authorList>
            <person name="Bekaert M."/>
        </authorList>
    </citation>
    <scope>NUCLEOTIDE SEQUENCE</scope>
</reference>